<feature type="domain" description="Toprim" evidence="7">
    <location>
        <begin position="204"/>
        <end position="303"/>
    </location>
</feature>
<evidence type="ECO:0000256" key="4">
    <source>
        <dbReference type="ARBA" id="ARBA00022695"/>
    </source>
</evidence>
<comment type="caution">
    <text evidence="8">The sequence shown here is derived from an EMBL/GenBank/DDBJ whole genome shotgun (WGS) entry which is preliminary data.</text>
</comment>
<dbReference type="SUPFAM" id="SSF56731">
    <property type="entry name" value="DNA primase core"/>
    <property type="match status" value="1"/>
</dbReference>
<evidence type="ECO:0000256" key="5">
    <source>
        <dbReference type="ARBA" id="ARBA00022705"/>
    </source>
</evidence>
<evidence type="ECO:0000259" key="7">
    <source>
        <dbReference type="Pfam" id="PF13362"/>
    </source>
</evidence>
<dbReference type="Gene3D" id="3.40.1360.10">
    <property type="match status" value="1"/>
</dbReference>
<dbReference type="Gene3D" id="3.90.580.10">
    <property type="entry name" value="Zinc finger, CHC2-type domain"/>
    <property type="match status" value="1"/>
</dbReference>
<evidence type="ECO:0000256" key="1">
    <source>
        <dbReference type="ARBA" id="ARBA00022478"/>
    </source>
</evidence>
<evidence type="ECO:0000256" key="2">
    <source>
        <dbReference type="ARBA" id="ARBA00022515"/>
    </source>
</evidence>
<keyword evidence="3" id="KW-0808">Transferase</keyword>
<accession>A0ABW5P0W2</accession>
<proteinExistence type="predicted"/>
<name>A0ABW5P0W2_9DEIO</name>
<keyword evidence="4" id="KW-0548">Nucleotidyltransferase</keyword>
<dbReference type="CDD" id="cd01029">
    <property type="entry name" value="TOPRIM_primases"/>
    <property type="match status" value="1"/>
</dbReference>
<gene>
    <name evidence="8" type="ORF">ACFSR9_05850</name>
</gene>
<dbReference type="InterPro" id="IPR050219">
    <property type="entry name" value="DnaG_primase"/>
</dbReference>
<keyword evidence="5" id="KW-0235">DNA replication</keyword>
<dbReference type="SUPFAM" id="SSF57783">
    <property type="entry name" value="Zinc beta-ribbon"/>
    <property type="match status" value="1"/>
</dbReference>
<sequence>MSVNATYVHCFSCGWGGDIVHIVQQLDGLDFHSACAQLGGQQVAEPRLWMPPGSAPPPEPAPELGQIDLTPLVNLAHAELMAQETQLARQAGVYLRGRGFREEDWVRFRLGIISQDTPGELLPLTSLRVWPDGKTERRPAWSWRERILIPDRDSDGNVVYAKARLFLPQQPTQAGRRPPQKYLNPAGLSTRPFGFERMPFKGDLLVVEGELDALSVASCYTGSVIAVAGVHNFKQVHADALAARLGRVYLLLDPDCVTVGAAPAGGTVDARRIVELLMSAGCDVRLVSPLSGDPADDVNALLVRWGPQQLARQLHERVRVAGKVRRRAPVSSASSLDVDALVSLLSARELRVV</sequence>
<dbReference type="InterPro" id="IPR006171">
    <property type="entry name" value="TOPRIM_dom"/>
</dbReference>
<dbReference type="Proteomes" id="UP001597475">
    <property type="component" value="Unassembled WGS sequence"/>
</dbReference>
<evidence type="ECO:0000313" key="8">
    <source>
        <dbReference type="EMBL" id="MFD2608966.1"/>
    </source>
</evidence>
<dbReference type="PANTHER" id="PTHR30313">
    <property type="entry name" value="DNA PRIMASE"/>
    <property type="match status" value="1"/>
</dbReference>
<dbReference type="EMBL" id="JBHUMK010000022">
    <property type="protein sequence ID" value="MFD2608966.1"/>
    <property type="molecule type" value="Genomic_DNA"/>
</dbReference>
<evidence type="ECO:0000256" key="6">
    <source>
        <dbReference type="ARBA" id="ARBA00023163"/>
    </source>
</evidence>
<protein>
    <submittedName>
        <fullName evidence="8">Toprim domain-containing protein</fullName>
    </submittedName>
</protein>
<dbReference type="InterPro" id="IPR036977">
    <property type="entry name" value="DNA_primase_Znf_CHC2"/>
</dbReference>
<reference evidence="9" key="1">
    <citation type="journal article" date="2019" name="Int. J. Syst. Evol. Microbiol.">
        <title>The Global Catalogue of Microorganisms (GCM) 10K type strain sequencing project: providing services to taxonomists for standard genome sequencing and annotation.</title>
        <authorList>
            <consortium name="The Broad Institute Genomics Platform"/>
            <consortium name="The Broad Institute Genome Sequencing Center for Infectious Disease"/>
            <person name="Wu L."/>
            <person name="Ma J."/>
        </authorList>
    </citation>
    <scope>NUCLEOTIDE SEQUENCE [LARGE SCALE GENOMIC DNA]</scope>
    <source>
        <strain evidence="9">KCTC 33842</strain>
    </source>
</reference>
<keyword evidence="1" id="KW-0240">DNA-directed RNA polymerase</keyword>
<dbReference type="PANTHER" id="PTHR30313:SF2">
    <property type="entry name" value="DNA PRIMASE"/>
    <property type="match status" value="1"/>
</dbReference>
<organism evidence="8 9">
    <name type="scientific">Deinococcus taklimakanensis</name>
    <dbReference type="NCBI Taxonomy" id="536443"/>
    <lineage>
        <taxon>Bacteria</taxon>
        <taxon>Thermotogati</taxon>
        <taxon>Deinococcota</taxon>
        <taxon>Deinococci</taxon>
        <taxon>Deinococcales</taxon>
        <taxon>Deinococcaceae</taxon>
        <taxon>Deinococcus</taxon>
    </lineage>
</organism>
<dbReference type="InterPro" id="IPR034154">
    <property type="entry name" value="TOPRIM_DnaG/twinkle"/>
</dbReference>
<evidence type="ECO:0000256" key="3">
    <source>
        <dbReference type="ARBA" id="ARBA00022679"/>
    </source>
</evidence>
<dbReference type="RefSeq" id="WP_386843965.1">
    <property type="nucleotide sequence ID" value="NZ_JBHUMK010000022.1"/>
</dbReference>
<evidence type="ECO:0000313" key="9">
    <source>
        <dbReference type="Proteomes" id="UP001597475"/>
    </source>
</evidence>
<dbReference type="Pfam" id="PF13362">
    <property type="entry name" value="Toprim_3"/>
    <property type="match status" value="1"/>
</dbReference>
<keyword evidence="9" id="KW-1185">Reference proteome</keyword>
<keyword evidence="2" id="KW-0639">Primosome</keyword>
<keyword evidence="6" id="KW-0804">Transcription</keyword>